<protein>
    <submittedName>
        <fullName evidence="2">XRE family transcriptional regulator</fullName>
    </submittedName>
</protein>
<evidence type="ECO:0000259" key="1">
    <source>
        <dbReference type="PROSITE" id="PS50943"/>
    </source>
</evidence>
<name>A0A4R4T6E5_9ACTN</name>
<organism evidence="2 3">
    <name type="scientific">Streptomyces hainanensis</name>
    <dbReference type="NCBI Taxonomy" id="402648"/>
    <lineage>
        <taxon>Bacteria</taxon>
        <taxon>Bacillati</taxon>
        <taxon>Actinomycetota</taxon>
        <taxon>Actinomycetes</taxon>
        <taxon>Kitasatosporales</taxon>
        <taxon>Streptomycetaceae</taxon>
        <taxon>Streptomyces</taxon>
    </lineage>
</organism>
<feature type="domain" description="HTH cro/C1-type" evidence="1">
    <location>
        <begin position="18"/>
        <end position="71"/>
    </location>
</feature>
<keyword evidence="3" id="KW-1185">Reference proteome</keyword>
<comment type="caution">
    <text evidence="2">The sequence shown here is derived from an EMBL/GenBank/DDBJ whole genome shotgun (WGS) entry which is preliminary data.</text>
</comment>
<dbReference type="PROSITE" id="PS50943">
    <property type="entry name" value="HTH_CROC1"/>
    <property type="match status" value="1"/>
</dbReference>
<dbReference type="InterPro" id="IPR001387">
    <property type="entry name" value="Cro/C1-type_HTH"/>
</dbReference>
<dbReference type="GO" id="GO:0003677">
    <property type="term" value="F:DNA binding"/>
    <property type="evidence" value="ECO:0007669"/>
    <property type="project" value="InterPro"/>
</dbReference>
<dbReference type="Gene3D" id="1.10.260.40">
    <property type="entry name" value="lambda repressor-like DNA-binding domains"/>
    <property type="match status" value="1"/>
</dbReference>
<dbReference type="EMBL" id="SMKI01000303">
    <property type="protein sequence ID" value="TDC70602.1"/>
    <property type="molecule type" value="Genomic_DNA"/>
</dbReference>
<gene>
    <name evidence="2" type="ORF">E1283_24550</name>
</gene>
<dbReference type="CDD" id="cd00093">
    <property type="entry name" value="HTH_XRE"/>
    <property type="match status" value="1"/>
</dbReference>
<dbReference type="SMART" id="SM00530">
    <property type="entry name" value="HTH_XRE"/>
    <property type="match status" value="1"/>
</dbReference>
<accession>A0A4R4T6E5</accession>
<dbReference type="SUPFAM" id="SSF47413">
    <property type="entry name" value="lambda repressor-like DNA-binding domains"/>
    <property type="match status" value="1"/>
</dbReference>
<evidence type="ECO:0000313" key="3">
    <source>
        <dbReference type="Proteomes" id="UP000295345"/>
    </source>
</evidence>
<dbReference type="InterPro" id="IPR010982">
    <property type="entry name" value="Lambda_DNA-bd_dom_sf"/>
</dbReference>
<sequence>MPSRTTPTQRQKRLGAEVRKLRVGAGMSAEYAAGLLGVDRGKISNFESGARAIAPDRLRTLAIHCECTDERYVEALVRLTEPAQGNWWHEYRGRVSPGLQDIAELEWHATRIQTIQTVHLPGLLQTEDYARSVFSSGLPPLSRLEVELRVAHRIGRQRVLTREQPVDYVGYVHEAALRMRFGGREATRTQLNALIEAGERDHITIRIVPVERGSFPGAGHALLYAEGVVPQLDTAQLDSAHGPDFMHTEPQLDKYRAHLAWMDEACLTPAVSRDVIHSIVRDL</sequence>
<dbReference type="Pfam" id="PF13560">
    <property type="entry name" value="HTH_31"/>
    <property type="match status" value="1"/>
</dbReference>
<dbReference type="AlphaFoldDB" id="A0A4R4T6E5"/>
<dbReference type="RefSeq" id="WP_132820316.1">
    <property type="nucleotide sequence ID" value="NZ_SMKI01000303.1"/>
</dbReference>
<dbReference type="InterPro" id="IPR043917">
    <property type="entry name" value="DUF5753"/>
</dbReference>
<dbReference type="Pfam" id="PF19054">
    <property type="entry name" value="DUF5753"/>
    <property type="match status" value="1"/>
</dbReference>
<dbReference type="OrthoDB" id="3462393at2"/>
<dbReference type="Proteomes" id="UP000295345">
    <property type="component" value="Unassembled WGS sequence"/>
</dbReference>
<reference evidence="2 3" key="1">
    <citation type="submission" date="2019-03" db="EMBL/GenBank/DDBJ databases">
        <title>Draft genome sequences of novel Actinobacteria.</title>
        <authorList>
            <person name="Sahin N."/>
            <person name="Ay H."/>
            <person name="Saygin H."/>
        </authorList>
    </citation>
    <scope>NUCLEOTIDE SEQUENCE [LARGE SCALE GENOMIC DNA]</scope>
    <source>
        <strain evidence="2 3">DSM 41900</strain>
    </source>
</reference>
<proteinExistence type="predicted"/>
<evidence type="ECO:0000313" key="2">
    <source>
        <dbReference type="EMBL" id="TDC70602.1"/>
    </source>
</evidence>